<comment type="caution">
    <text evidence="2">The sequence shown here is derived from an EMBL/GenBank/DDBJ whole genome shotgun (WGS) entry which is preliminary data.</text>
</comment>
<accession>A0ABN1KEQ7</accession>
<keyword evidence="3" id="KW-1185">Reference proteome</keyword>
<proteinExistence type="predicted"/>
<dbReference type="EMBL" id="BAAAEW010000042">
    <property type="protein sequence ID" value="GAA0764638.1"/>
    <property type="molecule type" value="Genomic_DNA"/>
</dbReference>
<sequence>MCLIIKKPRGRQITADFLENAWRGNHDGWGFFYLDGSGHLATTKGMQLNELLALNQGLPLDCEVYLHLRKATYGHVNHEMAHPYQVREGLMLMHNGSIEHLAPTDTRRSDTSELARMLACMFDGLTDAQVASMMRSEGFNRLITPAIKGSMVVLLDREGAVRLGRDWHVVQPREWNGVMPGIEVSNTHAWAPLWDLQTPAWRRVARKAWQWLTGRKVKLVMQRG</sequence>
<dbReference type="Proteomes" id="UP001500279">
    <property type="component" value="Unassembled WGS sequence"/>
</dbReference>
<dbReference type="InterPro" id="IPR017932">
    <property type="entry name" value="GATase_2_dom"/>
</dbReference>
<dbReference type="Gene3D" id="3.60.20.10">
    <property type="entry name" value="Glutamine Phosphoribosylpyrophosphate, subunit 1, domain 1"/>
    <property type="match status" value="1"/>
</dbReference>
<organism evidence="2 3">
    <name type="scientific">Ideonella azotifigens</name>
    <dbReference type="NCBI Taxonomy" id="513160"/>
    <lineage>
        <taxon>Bacteria</taxon>
        <taxon>Pseudomonadati</taxon>
        <taxon>Pseudomonadota</taxon>
        <taxon>Betaproteobacteria</taxon>
        <taxon>Burkholderiales</taxon>
        <taxon>Sphaerotilaceae</taxon>
        <taxon>Ideonella</taxon>
    </lineage>
</organism>
<evidence type="ECO:0000259" key="1">
    <source>
        <dbReference type="PROSITE" id="PS51278"/>
    </source>
</evidence>
<gene>
    <name evidence="2" type="ORF">GCM10009107_51020</name>
</gene>
<dbReference type="InterPro" id="IPR029055">
    <property type="entry name" value="Ntn_hydrolases_N"/>
</dbReference>
<evidence type="ECO:0000313" key="2">
    <source>
        <dbReference type="EMBL" id="GAA0764638.1"/>
    </source>
</evidence>
<dbReference type="RefSeq" id="WP_141286847.1">
    <property type="nucleotide sequence ID" value="NZ_BAAAEW010000042.1"/>
</dbReference>
<protein>
    <recommendedName>
        <fullName evidence="1">Glutamine amidotransferase type-2 domain-containing protein</fullName>
    </recommendedName>
</protein>
<name>A0ABN1KEQ7_9BURK</name>
<dbReference type="SUPFAM" id="SSF56235">
    <property type="entry name" value="N-terminal nucleophile aminohydrolases (Ntn hydrolases)"/>
    <property type="match status" value="1"/>
</dbReference>
<dbReference type="PROSITE" id="PS51278">
    <property type="entry name" value="GATASE_TYPE_2"/>
    <property type="match status" value="1"/>
</dbReference>
<evidence type="ECO:0000313" key="3">
    <source>
        <dbReference type="Proteomes" id="UP001500279"/>
    </source>
</evidence>
<reference evidence="2 3" key="1">
    <citation type="journal article" date="2019" name="Int. J. Syst. Evol. Microbiol.">
        <title>The Global Catalogue of Microorganisms (GCM) 10K type strain sequencing project: providing services to taxonomists for standard genome sequencing and annotation.</title>
        <authorList>
            <consortium name="The Broad Institute Genomics Platform"/>
            <consortium name="The Broad Institute Genome Sequencing Center for Infectious Disease"/>
            <person name="Wu L."/>
            <person name="Ma J."/>
        </authorList>
    </citation>
    <scope>NUCLEOTIDE SEQUENCE [LARGE SCALE GENOMIC DNA]</scope>
    <source>
        <strain evidence="2 3">JCM 15503</strain>
    </source>
</reference>
<feature type="domain" description="Glutamine amidotransferase type-2" evidence="1">
    <location>
        <begin position="1"/>
        <end position="224"/>
    </location>
</feature>